<protein>
    <submittedName>
        <fullName evidence="1">Uncharacterized protein</fullName>
    </submittedName>
</protein>
<dbReference type="EMBL" id="JABSTQ010008073">
    <property type="protein sequence ID" value="KAG0434919.1"/>
    <property type="molecule type" value="Genomic_DNA"/>
</dbReference>
<name>A0AC60QJT5_IXOPE</name>
<evidence type="ECO:0000313" key="1">
    <source>
        <dbReference type="EMBL" id="KAG0434919.1"/>
    </source>
</evidence>
<gene>
    <name evidence="1" type="ORF">HPB47_018786</name>
</gene>
<dbReference type="Proteomes" id="UP000805193">
    <property type="component" value="Unassembled WGS sequence"/>
</dbReference>
<comment type="caution">
    <text evidence="1">The sequence shown here is derived from an EMBL/GenBank/DDBJ whole genome shotgun (WGS) entry which is preliminary data.</text>
</comment>
<reference evidence="1 2" key="1">
    <citation type="journal article" date="2020" name="Cell">
        <title>Large-Scale Comparative Analyses of Tick Genomes Elucidate Their Genetic Diversity and Vector Capacities.</title>
        <authorList>
            <consortium name="Tick Genome and Microbiome Consortium (TIGMIC)"/>
            <person name="Jia N."/>
            <person name="Wang J."/>
            <person name="Shi W."/>
            <person name="Du L."/>
            <person name="Sun Y."/>
            <person name="Zhan W."/>
            <person name="Jiang J.F."/>
            <person name="Wang Q."/>
            <person name="Zhang B."/>
            <person name="Ji P."/>
            <person name="Bell-Sakyi L."/>
            <person name="Cui X.M."/>
            <person name="Yuan T.T."/>
            <person name="Jiang B.G."/>
            <person name="Yang W.F."/>
            <person name="Lam T.T."/>
            <person name="Chang Q.C."/>
            <person name="Ding S.J."/>
            <person name="Wang X.J."/>
            <person name="Zhu J.G."/>
            <person name="Ruan X.D."/>
            <person name="Zhao L."/>
            <person name="Wei J.T."/>
            <person name="Ye R.Z."/>
            <person name="Que T.C."/>
            <person name="Du C.H."/>
            <person name="Zhou Y.H."/>
            <person name="Cheng J.X."/>
            <person name="Dai P.F."/>
            <person name="Guo W.B."/>
            <person name="Han X.H."/>
            <person name="Huang E.J."/>
            <person name="Li L.F."/>
            <person name="Wei W."/>
            <person name="Gao Y.C."/>
            <person name="Liu J.Z."/>
            <person name="Shao H.Z."/>
            <person name="Wang X."/>
            <person name="Wang C.C."/>
            <person name="Yang T.C."/>
            <person name="Huo Q.B."/>
            <person name="Li W."/>
            <person name="Chen H.Y."/>
            <person name="Chen S.E."/>
            <person name="Zhou L.G."/>
            <person name="Ni X.B."/>
            <person name="Tian J.H."/>
            <person name="Sheng Y."/>
            <person name="Liu T."/>
            <person name="Pan Y.S."/>
            <person name="Xia L.Y."/>
            <person name="Li J."/>
            <person name="Zhao F."/>
            <person name="Cao W.C."/>
        </authorList>
    </citation>
    <scope>NUCLEOTIDE SEQUENCE [LARGE SCALE GENOMIC DNA]</scope>
    <source>
        <strain evidence="1">Iper-2018</strain>
    </source>
</reference>
<organism evidence="1 2">
    <name type="scientific">Ixodes persulcatus</name>
    <name type="common">Taiga tick</name>
    <dbReference type="NCBI Taxonomy" id="34615"/>
    <lineage>
        <taxon>Eukaryota</taxon>
        <taxon>Metazoa</taxon>
        <taxon>Ecdysozoa</taxon>
        <taxon>Arthropoda</taxon>
        <taxon>Chelicerata</taxon>
        <taxon>Arachnida</taxon>
        <taxon>Acari</taxon>
        <taxon>Parasitiformes</taxon>
        <taxon>Ixodida</taxon>
        <taxon>Ixodoidea</taxon>
        <taxon>Ixodidae</taxon>
        <taxon>Ixodinae</taxon>
        <taxon>Ixodes</taxon>
    </lineage>
</organism>
<accession>A0AC60QJT5</accession>
<keyword evidence="2" id="KW-1185">Reference proteome</keyword>
<proteinExistence type="predicted"/>
<sequence length="142" mass="15914">MSCRLFQSHLFLVLPAQTPRIQIPRVNAQLRGLSLRVLLQLEVPFPSVLPKTRSGRACSGRARAVPCLYRAGSGRAGPRNSGPRSALARTTWIPNVTPVRHRPYRMSASERKLVQKVVDRMVSKDIVQPSPSPFYLKDVIIF</sequence>
<evidence type="ECO:0000313" key="2">
    <source>
        <dbReference type="Proteomes" id="UP000805193"/>
    </source>
</evidence>